<dbReference type="VEuPathDB" id="TriTrypDB:TCSYLVIO_003798"/>
<name>A0A2V2WQY0_TRYCR</name>
<evidence type="ECO:0000313" key="1">
    <source>
        <dbReference type="EMBL" id="PWV11028.1"/>
    </source>
</evidence>
<dbReference type="AlphaFoldDB" id="A0A2V2WQY0"/>
<evidence type="ECO:0000313" key="2">
    <source>
        <dbReference type="Proteomes" id="UP000246078"/>
    </source>
</evidence>
<organism evidence="1 2">
    <name type="scientific">Trypanosoma cruzi</name>
    <dbReference type="NCBI Taxonomy" id="5693"/>
    <lineage>
        <taxon>Eukaryota</taxon>
        <taxon>Discoba</taxon>
        <taxon>Euglenozoa</taxon>
        <taxon>Kinetoplastea</taxon>
        <taxon>Metakinetoplastina</taxon>
        <taxon>Trypanosomatida</taxon>
        <taxon>Trypanosomatidae</taxon>
        <taxon>Trypanosoma</taxon>
        <taxon>Schizotrypanum</taxon>
    </lineage>
</organism>
<proteinExistence type="predicted"/>
<dbReference type="VEuPathDB" id="TriTrypDB:C3747_63g66"/>
<dbReference type="VEuPathDB" id="TriTrypDB:TcG_02678"/>
<dbReference type="VEuPathDB" id="TriTrypDB:Tc_MARK_6327"/>
<dbReference type="EMBL" id="PRFC01000063">
    <property type="protein sequence ID" value="PWV11028.1"/>
    <property type="molecule type" value="Genomic_DNA"/>
</dbReference>
<dbReference type="VEuPathDB" id="TriTrypDB:TCDM_02808"/>
<dbReference type="VEuPathDB" id="TriTrypDB:C4B63_7g271"/>
<accession>A0A2V2WQY0</accession>
<dbReference type="VEuPathDB" id="TriTrypDB:TcCLB.504057.60"/>
<gene>
    <name evidence="1" type="ORF">C3747_63g66</name>
</gene>
<sequence>MDESPVGTPFYAAFGEFKDGYNREEAEAGIHEAFRLRQRARQKNYVKELMLGSGLGKAAKRTVQSGLYQPQTALYLPTNVVSAAAAVADAGDVSEECEESGDADEDPIGKFLMPPGLALLSNSPSSVMNKFTRTEVEVQTLVEVERQLEENIKVAEESVARECASFSFENLLESLSLALAVVEEGDAQIQVKLPVQEEDAVPLHGAEAVMAYFREHMAPITLTLLATLYATEWMLQYTMTFINSMFIENEKEAQLREELLARCVRWLGKINRFVAFAFALEMASESYEAFEEMQSLAEQHTEELLNGIEGDINSALLLSFPKRRQGLLGRDGRIKKRLQQLLQLLHDVETSWLPTVKLQRDWKDEFLTRMYSRIHTVIAPGYLSAQLGFIDESLYEFVADGTVLRKQNAMNATRGSNGQRTSFRQSLPRILVATQVERRIVDEKLTFQQIGMLVRGSASRVIGLQLCMGTRFILRQCDTEYDAQWGFSMSHSQDSPNAVRDAVESVSCFMESLKMHLKEQMDYQMGMLRHFLI</sequence>
<dbReference type="VEuPathDB" id="TriTrypDB:TcCL_ESM11969"/>
<reference evidence="1 2" key="1">
    <citation type="journal article" date="2018" name="Microb. Genom.">
        <title>Expanding an expanded genome: long-read sequencing of Trypanosoma cruzi.</title>
        <authorList>
            <person name="Berna L."/>
            <person name="Rodriguez M."/>
            <person name="Chiribao M.L."/>
            <person name="Parodi-Talice A."/>
            <person name="Pita S."/>
            <person name="Rijo G."/>
            <person name="Alvarez-Valin F."/>
            <person name="Robello C."/>
        </authorList>
    </citation>
    <scope>NUCLEOTIDE SEQUENCE [LARGE SCALE GENOMIC DNA]</scope>
    <source>
        <strain evidence="1 2">TCC</strain>
    </source>
</reference>
<dbReference type="Proteomes" id="UP000246078">
    <property type="component" value="Unassembled WGS sequence"/>
</dbReference>
<dbReference type="VEuPathDB" id="TriTrypDB:ECC02_002546"/>
<comment type="caution">
    <text evidence="1">The sequence shown here is derived from an EMBL/GenBank/DDBJ whole genome shotgun (WGS) entry which is preliminary data.</text>
</comment>
<dbReference type="VEuPathDB" id="TriTrypDB:TcBrA4_0124530"/>
<dbReference type="VEuPathDB" id="TriTrypDB:BCY84_20624"/>
<protein>
    <submittedName>
        <fullName evidence="1">Uncharacterized protein</fullName>
    </submittedName>
</protein>